<dbReference type="Gene3D" id="3.80.10.10">
    <property type="entry name" value="Ribonuclease Inhibitor"/>
    <property type="match status" value="5"/>
</dbReference>
<protein>
    <submittedName>
        <fullName evidence="2">Leucine_Rich_repeat_putative/Pfam:PF13516</fullName>
    </submittedName>
</protein>
<dbReference type="EMBL" id="LR812656">
    <property type="protein sequence ID" value="CAC5435086.1"/>
    <property type="molecule type" value="Genomic_DNA"/>
</dbReference>
<dbReference type="Proteomes" id="UP000601710">
    <property type="component" value="Chromosome 36"/>
</dbReference>
<dbReference type="Pfam" id="PF13516">
    <property type="entry name" value="LRR_6"/>
    <property type="match status" value="2"/>
</dbReference>
<dbReference type="VEuPathDB" id="TriTrypDB:LdCL_360057900"/>
<dbReference type="InterPro" id="IPR001611">
    <property type="entry name" value="Leu-rich_rpt"/>
</dbReference>
<organism evidence="2 3">
    <name type="scientific">Leishmania donovani</name>
    <dbReference type="NCBI Taxonomy" id="5661"/>
    <lineage>
        <taxon>Eukaryota</taxon>
        <taxon>Discoba</taxon>
        <taxon>Euglenozoa</taxon>
        <taxon>Kinetoplastea</taxon>
        <taxon>Metakinetoplastina</taxon>
        <taxon>Trypanosomatida</taxon>
        <taxon>Trypanosomatidae</taxon>
        <taxon>Leishmaniinae</taxon>
        <taxon>Leishmania</taxon>
    </lineage>
</organism>
<accession>A0A6J8FPL5</accession>
<dbReference type="SUPFAM" id="SSF52047">
    <property type="entry name" value="RNI-like"/>
    <property type="match status" value="2"/>
</dbReference>
<name>A0A6J8FPL5_LEIDO</name>
<dbReference type="VEuPathDB" id="TriTrypDB:LdBPK_365070.1"/>
<dbReference type="SUPFAM" id="SSF52058">
    <property type="entry name" value="L domain-like"/>
    <property type="match status" value="1"/>
</dbReference>
<proteinExistence type="predicted"/>
<reference evidence="2" key="1">
    <citation type="submission" date="2020-06" db="EMBL/GenBank/DDBJ databases">
        <authorList>
            <person name="Camacho E."/>
            <person name="Gonzalez-de la Fuente S."/>
            <person name="Rastrojo A."/>
            <person name="Peiro-Pastor R."/>
            <person name="Solana JC."/>
            <person name="Tabera L."/>
            <person name="Gamarro F."/>
            <person name="Carrasco-Ramiro F."/>
            <person name="Requena JM."/>
            <person name="Aguado B."/>
        </authorList>
    </citation>
    <scope>NUCLEOTIDE SEQUENCE</scope>
</reference>
<feature type="region of interest" description="Disordered" evidence="1">
    <location>
        <begin position="787"/>
        <end position="828"/>
    </location>
</feature>
<dbReference type="InterPro" id="IPR032675">
    <property type="entry name" value="LRR_dom_sf"/>
</dbReference>
<gene>
    <name evidence="2" type="ORF">LDHU3_36.6790</name>
</gene>
<evidence type="ECO:0000313" key="2">
    <source>
        <dbReference type="EMBL" id="CAC5435086.1"/>
    </source>
</evidence>
<dbReference type="PANTHER" id="PTHR12904:SF31">
    <property type="entry name" value="LEUCINE-RICH REPEAT PROTEIN (LRRP)"/>
    <property type="match status" value="1"/>
</dbReference>
<feature type="compositionally biased region" description="Low complexity" evidence="1">
    <location>
        <begin position="398"/>
        <end position="408"/>
    </location>
</feature>
<evidence type="ECO:0000313" key="3">
    <source>
        <dbReference type="Proteomes" id="UP000601710"/>
    </source>
</evidence>
<dbReference type="SMART" id="SM00367">
    <property type="entry name" value="LRR_CC"/>
    <property type="match status" value="7"/>
</dbReference>
<dbReference type="VEuPathDB" id="TriTrypDB:LDHU3_36.6790"/>
<dbReference type="InterPro" id="IPR051341">
    <property type="entry name" value="Zyg-11_UBL_adapter"/>
</dbReference>
<dbReference type="InterPro" id="IPR006553">
    <property type="entry name" value="Leu-rich_rpt_Cys-con_subtyp"/>
</dbReference>
<sequence length="1208" mass="131274">MDSDLSKTFGSVRSAHAYDQRVSSTRQASSSFVNINQKRSWRPTSSLFQPILDYMSSAPFALAAANPFLRLFVERNAEGGGFSMRDYQVTPILLGQSRCGCDSAGGADALTREGITPIVNGGLFGGCDALGDSPAAAYSGACLGTSGLVVEEDGVMEAWCGKPCDDEKIHDDDSGPRSGASARVPRVIPLYISGVDAPQGLSPLSNHCYPYVGVNRVAPSTTQAVSLSLKSSSAAAADMRDRMCLWECGRSTALEMSLCVCITCKSGAALHLLTLGAWWLSRYYGVSLRLHHVHPAQLAAFKAAQRALSPKEIQLENCVISEDLLQCISTCSDLLSLSIISCSASQQVTLRCIDSILRKGNEMRPVDFSDAHGTTLNGYASGGMGRHDMRQGFRRSRNNNNGLSANNAPTDPGREVTNWYLSGVRSLGSLKQLRCLHILHTPLHETFLQALTTCSSLECILLHRCRGVRSLEPLRRLEHLQSLSLHGLSVTDTDLLSLTGCTQLRQLVLDECRQITDLSFLANLRGTLERLLMPRTLLSNANMQHIGLCDKLVELHLQSLRQLTDIGVLKDLTALRVLNLSDNLVTDEGCSALHCMPSLQRLNLASCRCITSLAVAFTASGRCMHRLLSLDVSHTNISDAGVLCVQECTDLRYLNLCGCSELRRLSWLQKMSSLRWLNLGGTRVTDEETKRYLPCTRNLRFLSLSGCSSVRSLFFAVKLPQLEYLNLESTSVADSELACLCHCRKLRYLSLESCVDIRDVSPLCALPALLELNISLTAVGASTGGALSTTSGGSDGRSTPHGSSTLISSTSSAASARSTSPLSSISSASPVSPSIGASRFPVVQVLHLNGCSRMTRLEELSRCYPQLRVLYADRISVMPPRGVGIGFTGMDERRRLGTTPRHRGLLQHTHSVGVSTDEPNSEGPPGANKSVAHIHQALQQYLPQPPAGPRPRTPHAVASRHHSYHRVSSCGNEPRTRSRTVSLRFPGEAARVLRLVLRRSSVTDAMLEQLCVTFACVSCLDLTRCTEVQCLSGLENLYALRELTLTQSSVDNDGVRVVSACETLEVLRLTECRGVSDVNSLGGLRKLRVLCVARTQVTNQGLEGIGQCLALQYLNCAECRYLSDVNALSSLKHLIELHLERTDVVDAGICGVMRCSALQRVYFTRCQRLTTMGDVRTLWPQLEVLDVYGTSIPTRVAGQGQQFACAVI</sequence>
<feature type="region of interest" description="Disordered" evidence="1">
    <location>
        <begin position="944"/>
        <end position="978"/>
    </location>
</feature>
<dbReference type="AlphaFoldDB" id="A0A6J8FPL5"/>
<feature type="region of interest" description="Disordered" evidence="1">
    <location>
        <begin position="379"/>
        <end position="410"/>
    </location>
</feature>
<dbReference type="PANTHER" id="PTHR12904">
    <property type="match status" value="1"/>
</dbReference>
<evidence type="ECO:0000256" key="1">
    <source>
        <dbReference type="SAM" id="MobiDB-lite"/>
    </source>
</evidence>